<keyword evidence="3" id="KW-1185">Reference proteome</keyword>
<dbReference type="OrthoDB" id="2067368at2"/>
<feature type="chain" id="PRO_5011476179" description="Peptidase propeptide and YPEB domain-containing protein" evidence="1">
    <location>
        <begin position="28"/>
        <end position="226"/>
    </location>
</feature>
<keyword evidence="1" id="KW-0732">Signal</keyword>
<dbReference type="EMBL" id="FOTR01000008">
    <property type="protein sequence ID" value="SFM13350.1"/>
    <property type="molecule type" value="Genomic_DNA"/>
</dbReference>
<dbReference type="AlphaFoldDB" id="A0A1I4NDI8"/>
<gene>
    <name evidence="2" type="ORF">SAMN04487943_108124</name>
</gene>
<evidence type="ECO:0008006" key="4">
    <source>
        <dbReference type="Google" id="ProtNLM"/>
    </source>
</evidence>
<dbReference type="Proteomes" id="UP000198565">
    <property type="component" value="Unassembled WGS sequence"/>
</dbReference>
<feature type="signal peptide" evidence="1">
    <location>
        <begin position="1"/>
        <end position="27"/>
    </location>
</feature>
<sequence length="226" mass="25709">MKSCLKKLLLCGVLAGSAFVLPTTIFAEANAEELEGTMIELEEGRNHTETIENAQQYIEEHLSDSFSGLYIDREEKQTGVVILMFTESVAEEHRQALKAFAEQPKEIEIREVDYTEDQLIEKQTKIDEDGFEYDDFTIYHTGVDIITGKVVVGIDPLNEKNVQFLHDKYGDELVDVVEGQKATTLETTAMDAEMNDSMETTDKSAQEEQERNFFQKMIEAIKGWFS</sequence>
<proteinExistence type="predicted"/>
<name>A0A1I4NDI8_9BACI</name>
<evidence type="ECO:0000313" key="3">
    <source>
        <dbReference type="Proteomes" id="UP000198565"/>
    </source>
</evidence>
<organism evidence="2 3">
    <name type="scientific">Gracilibacillus orientalis</name>
    <dbReference type="NCBI Taxonomy" id="334253"/>
    <lineage>
        <taxon>Bacteria</taxon>
        <taxon>Bacillati</taxon>
        <taxon>Bacillota</taxon>
        <taxon>Bacilli</taxon>
        <taxon>Bacillales</taxon>
        <taxon>Bacillaceae</taxon>
        <taxon>Gracilibacillus</taxon>
    </lineage>
</organism>
<evidence type="ECO:0000256" key="1">
    <source>
        <dbReference type="SAM" id="SignalP"/>
    </source>
</evidence>
<protein>
    <recommendedName>
        <fullName evidence="4">Peptidase propeptide and YPEB domain-containing protein</fullName>
    </recommendedName>
</protein>
<accession>A0A1I4NDI8</accession>
<reference evidence="3" key="1">
    <citation type="submission" date="2016-10" db="EMBL/GenBank/DDBJ databases">
        <authorList>
            <person name="Varghese N."/>
            <person name="Submissions S."/>
        </authorList>
    </citation>
    <scope>NUCLEOTIDE SEQUENCE [LARGE SCALE GENOMIC DNA]</scope>
    <source>
        <strain evidence="3">CGMCC 1.4250</strain>
    </source>
</reference>
<dbReference type="RefSeq" id="WP_091484466.1">
    <property type="nucleotide sequence ID" value="NZ_FOTR01000008.1"/>
</dbReference>
<evidence type="ECO:0000313" key="2">
    <source>
        <dbReference type="EMBL" id="SFM13350.1"/>
    </source>
</evidence>
<dbReference type="STRING" id="334253.SAMN04487943_108124"/>